<evidence type="ECO:0000313" key="2">
    <source>
        <dbReference type="Proteomes" id="UP000467252"/>
    </source>
</evidence>
<reference evidence="1 2" key="1">
    <citation type="journal article" date="2019" name="Emerg. Microbes Infect.">
        <title>Comprehensive subspecies identification of 175 nontuberculous mycobacteria species based on 7547 genomic profiles.</title>
        <authorList>
            <person name="Matsumoto Y."/>
            <person name="Kinjo T."/>
            <person name="Motooka D."/>
            <person name="Nabeya D."/>
            <person name="Jung N."/>
            <person name="Uechi K."/>
            <person name="Horii T."/>
            <person name="Iida T."/>
            <person name="Fujita J."/>
            <person name="Nakamura S."/>
        </authorList>
    </citation>
    <scope>NUCLEOTIDE SEQUENCE [LARGE SCALE GENOMIC DNA]</scope>
    <source>
        <strain evidence="1 2">JCM 6370</strain>
    </source>
</reference>
<keyword evidence="2" id="KW-1185">Reference proteome</keyword>
<protein>
    <submittedName>
        <fullName evidence="1">Uncharacterized protein</fullName>
    </submittedName>
</protein>
<proteinExistence type="predicted"/>
<gene>
    <name evidence="1" type="ORF">MPUL_26580</name>
</gene>
<organism evidence="1 2">
    <name type="scientific">Mycolicibacterium pulveris</name>
    <name type="common">Mycobacterium pulveris</name>
    <dbReference type="NCBI Taxonomy" id="36813"/>
    <lineage>
        <taxon>Bacteria</taxon>
        <taxon>Bacillati</taxon>
        <taxon>Actinomycetota</taxon>
        <taxon>Actinomycetes</taxon>
        <taxon>Mycobacteriales</taxon>
        <taxon>Mycobacteriaceae</taxon>
        <taxon>Mycolicibacterium</taxon>
    </lineage>
</organism>
<name>A0A7I7UK76_MYCPV</name>
<dbReference type="EMBL" id="AP022599">
    <property type="protein sequence ID" value="BBY81500.1"/>
    <property type="molecule type" value="Genomic_DNA"/>
</dbReference>
<dbReference type="AlphaFoldDB" id="A0A7I7UK76"/>
<sequence>MVARERRGKPSLCHRTPSCPVLSIPRRVLRHLTDEQLLRHPGALSGSLASIADRLRQRYGISYMIVQAAHTETLANMLAELRWRVHASRSSSEYQRP</sequence>
<dbReference type="Proteomes" id="UP000467252">
    <property type="component" value="Chromosome"/>
</dbReference>
<evidence type="ECO:0000313" key="1">
    <source>
        <dbReference type="EMBL" id="BBY81500.1"/>
    </source>
</evidence>
<accession>A0A7I7UK76</accession>